<keyword evidence="1" id="KW-0472">Membrane</keyword>
<organism evidence="2">
    <name type="scientific">marine sediment metagenome</name>
    <dbReference type="NCBI Taxonomy" id="412755"/>
    <lineage>
        <taxon>unclassified sequences</taxon>
        <taxon>metagenomes</taxon>
        <taxon>ecological metagenomes</taxon>
    </lineage>
</organism>
<feature type="transmembrane region" description="Helical" evidence="1">
    <location>
        <begin position="56"/>
        <end position="76"/>
    </location>
</feature>
<keyword evidence="1" id="KW-1133">Transmembrane helix</keyword>
<comment type="caution">
    <text evidence="2">The sequence shown here is derived from an EMBL/GenBank/DDBJ whole genome shotgun (WGS) entry which is preliminary data.</text>
</comment>
<proteinExistence type="predicted"/>
<keyword evidence="1" id="KW-0812">Transmembrane</keyword>
<reference evidence="2" key="1">
    <citation type="journal article" date="2014" name="Front. Microbiol.">
        <title>High frequency of phylogenetically diverse reductive dehalogenase-homologous genes in deep subseafloor sedimentary metagenomes.</title>
        <authorList>
            <person name="Kawai M."/>
            <person name="Futagami T."/>
            <person name="Toyoda A."/>
            <person name="Takaki Y."/>
            <person name="Nishi S."/>
            <person name="Hori S."/>
            <person name="Arai W."/>
            <person name="Tsubouchi T."/>
            <person name="Morono Y."/>
            <person name="Uchiyama I."/>
            <person name="Ito T."/>
            <person name="Fujiyama A."/>
            <person name="Inagaki F."/>
            <person name="Takami H."/>
        </authorList>
    </citation>
    <scope>NUCLEOTIDE SEQUENCE</scope>
    <source>
        <strain evidence="2">Expedition CK06-06</strain>
    </source>
</reference>
<dbReference type="AlphaFoldDB" id="X0UVF3"/>
<sequence length="84" mass="9189">AEAFFENLKKPFELDSAAKIAFSPFAIIGLCLAMFGCVMIVIAILVGLVYHDMRAFWLDLIVGVLMTLLGVGLRLGSLKKNKKS</sequence>
<evidence type="ECO:0000313" key="2">
    <source>
        <dbReference type="EMBL" id="GAG09829.1"/>
    </source>
</evidence>
<name>X0UVF3_9ZZZZ</name>
<feature type="transmembrane region" description="Helical" evidence="1">
    <location>
        <begin position="21"/>
        <end position="50"/>
    </location>
</feature>
<evidence type="ECO:0000256" key="1">
    <source>
        <dbReference type="SAM" id="Phobius"/>
    </source>
</evidence>
<protein>
    <submittedName>
        <fullName evidence="2">Uncharacterized protein</fullName>
    </submittedName>
</protein>
<gene>
    <name evidence="2" type="ORF">S01H1_44743</name>
</gene>
<feature type="non-terminal residue" evidence="2">
    <location>
        <position position="1"/>
    </location>
</feature>
<accession>X0UVF3</accession>
<dbReference type="EMBL" id="BARS01028553">
    <property type="protein sequence ID" value="GAG09829.1"/>
    <property type="molecule type" value="Genomic_DNA"/>
</dbReference>